<evidence type="ECO:0000256" key="9">
    <source>
        <dbReference type="ARBA" id="ARBA00034808"/>
    </source>
</evidence>
<keyword evidence="6" id="KW-0238">DNA-binding</keyword>
<dbReference type="GO" id="GO:0000725">
    <property type="term" value="P:recombinational repair"/>
    <property type="evidence" value="ECO:0007669"/>
    <property type="project" value="TreeGrafter"/>
</dbReference>
<comment type="catalytic activity">
    <reaction evidence="11">
        <text>ATP + H2O = ADP + phosphate + H(+)</text>
        <dbReference type="Rhea" id="RHEA:13065"/>
        <dbReference type="ChEBI" id="CHEBI:15377"/>
        <dbReference type="ChEBI" id="CHEBI:15378"/>
        <dbReference type="ChEBI" id="CHEBI:30616"/>
        <dbReference type="ChEBI" id="CHEBI:43474"/>
        <dbReference type="ChEBI" id="CHEBI:456216"/>
        <dbReference type="EC" id="5.6.2.4"/>
    </reaction>
</comment>
<evidence type="ECO:0000256" key="10">
    <source>
        <dbReference type="ARBA" id="ARBA00034923"/>
    </source>
</evidence>
<evidence type="ECO:0000256" key="4">
    <source>
        <dbReference type="ARBA" id="ARBA00022806"/>
    </source>
</evidence>
<dbReference type="InterPro" id="IPR014016">
    <property type="entry name" value="UvrD-like_ATP-bd"/>
</dbReference>
<accession>A0AAD3WYC1</accession>
<evidence type="ECO:0000256" key="7">
    <source>
        <dbReference type="ARBA" id="ARBA00023235"/>
    </source>
</evidence>
<dbReference type="PANTHER" id="PTHR11070:SF2">
    <property type="entry name" value="ATP-DEPENDENT DNA HELICASE SRS2"/>
    <property type="match status" value="1"/>
</dbReference>
<protein>
    <recommendedName>
        <fullName evidence="9">DNA 3'-5' helicase</fullName>
        <ecNumber evidence="9">5.6.2.4</ecNumber>
    </recommendedName>
    <alternativeName>
        <fullName evidence="10">DNA 3'-5' helicase II</fullName>
    </alternativeName>
</protein>
<dbReference type="InterPro" id="IPR027417">
    <property type="entry name" value="P-loop_NTPase"/>
</dbReference>
<feature type="binding site" evidence="12">
    <location>
        <begin position="22"/>
        <end position="29"/>
    </location>
    <ligand>
        <name>ATP</name>
        <dbReference type="ChEBI" id="CHEBI:30616"/>
    </ligand>
</feature>
<evidence type="ECO:0000313" key="15">
    <source>
        <dbReference type="EMBL" id="KAB1184331.1"/>
    </source>
</evidence>
<sequence length="615" mass="69452">MGGLTEDQALVAQSDGYTMCCALPGSGKSHTIVELTKNLLAKNKTNKVLLITFTRAAAAELTERLNAKLGDQAYRAKASTFDSIYGQQVKTLNEKRKKRTLVGGEQYNFIERAIRYCSLNGMKMEDALGHIDYYGRMIDPKPINDDETAESWQVYSSYMSLLAQNNMQDFNVIAREAYLGVETGRIAPWDCTHMLVDEFQDTSDMQYAWIRVHGEAGIKITVVGDDDQSIYSWRGALGFENMVMFQQDFNAKGYVLRKCFRCRPEILASARTIIEFNSERVYKEMESAREEGGIVKVHGYLSEVDELDAMIQAIKANNKQWAILSRTNKILDKAEAMLKVNEIPYIRLGSKNLWDDNVANIFLKIIWSIIRPKDKRFIGEILGWLGEDEQDIQLISRAMTYFKGSFGEWMPDETLQWSSVSQTLHEKWIPFGIDCSGKILIEGRVKQLLDLLKEARGNKGSEAKFLDILGGIIIGMKDELSFCERVEILAKNLAPSKDGNNEDDVETGVVTLSSLHSSKGLQWAQVWMLASNQGICPSTRALDEGEAAVSEERRLFYVGMTRAVDELRLSFTFNPLQGTGERKPPSQFLGEGFPERTLEIIEQLKKQNANQTTND</sequence>
<dbReference type="AlphaFoldDB" id="A0AAD3WYC1"/>
<name>A0AAD3WYC1_PHODD</name>
<feature type="domain" description="UvrD-like helicase C-terminal" evidence="14">
    <location>
        <begin position="264"/>
        <end position="520"/>
    </location>
</feature>
<dbReference type="PANTHER" id="PTHR11070">
    <property type="entry name" value="UVRD / RECB / PCRA DNA HELICASE FAMILY MEMBER"/>
    <property type="match status" value="1"/>
</dbReference>
<dbReference type="Gene3D" id="1.10.486.10">
    <property type="entry name" value="PCRA, domain 4"/>
    <property type="match status" value="1"/>
</dbReference>
<dbReference type="SUPFAM" id="SSF52540">
    <property type="entry name" value="P-loop containing nucleoside triphosphate hydrolases"/>
    <property type="match status" value="1"/>
</dbReference>
<dbReference type="PROSITE" id="PS51217">
    <property type="entry name" value="UVRD_HELICASE_CTER"/>
    <property type="match status" value="1"/>
</dbReference>
<reference evidence="15 16" key="1">
    <citation type="submission" date="2019-09" db="EMBL/GenBank/DDBJ databases">
        <title>Photobacterium damselae subsp. damselae CDC-2227-81, a human clinical isolate.</title>
        <authorList>
            <person name="Osorio C.R."/>
        </authorList>
    </citation>
    <scope>NUCLEOTIDE SEQUENCE [LARGE SCALE GENOMIC DNA]</scope>
    <source>
        <strain evidence="15 16">CDC-2227-81</strain>
    </source>
</reference>
<evidence type="ECO:0000313" key="16">
    <source>
        <dbReference type="Proteomes" id="UP000480943"/>
    </source>
</evidence>
<dbReference type="InterPro" id="IPR013986">
    <property type="entry name" value="DExx_box_DNA_helicase_dom_sf"/>
</dbReference>
<feature type="domain" description="UvrD-like helicase ATP-binding" evidence="13">
    <location>
        <begin position="1"/>
        <end position="263"/>
    </location>
</feature>
<evidence type="ECO:0000256" key="6">
    <source>
        <dbReference type="ARBA" id="ARBA00023125"/>
    </source>
</evidence>
<dbReference type="Pfam" id="PF13361">
    <property type="entry name" value="UvrD_C"/>
    <property type="match status" value="2"/>
</dbReference>
<dbReference type="Pfam" id="PF00580">
    <property type="entry name" value="UvrD-helicase"/>
    <property type="match status" value="1"/>
</dbReference>
<keyword evidence="3 12" id="KW-0378">Hydrolase</keyword>
<evidence type="ECO:0000256" key="12">
    <source>
        <dbReference type="PROSITE-ProRule" id="PRU00560"/>
    </source>
</evidence>
<dbReference type="EMBL" id="VZUQ01000023">
    <property type="protein sequence ID" value="KAB1184331.1"/>
    <property type="molecule type" value="Genomic_DNA"/>
</dbReference>
<comment type="caution">
    <text evidence="15">The sequence shown here is derived from an EMBL/GenBank/DDBJ whole genome shotgun (WGS) entry which is preliminary data.</text>
</comment>
<dbReference type="RefSeq" id="WP_109376043.1">
    <property type="nucleotide sequence ID" value="NZ_JABXOQ010000075.1"/>
</dbReference>
<dbReference type="GO" id="GO:0003677">
    <property type="term" value="F:DNA binding"/>
    <property type="evidence" value="ECO:0007669"/>
    <property type="project" value="UniProtKB-KW"/>
</dbReference>
<keyword evidence="5 12" id="KW-0067">ATP-binding</keyword>
<proteinExistence type="inferred from homology"/>
<dbReference type="PROSITE" id="PS51198">
    <property type="entry name" value="UVRD_HELICASE_ATP_BIND"/>
    <property type="match status" value="1"/>
</dbReference>
<keyword evidence="2 12" id="KW-0547">Nucleotide-binding</keyword>
<evidence type="ECO:0000256" key="3">
    <source>
        <dbReference type="ARBA" id="ARBA00022801"/>
    </source>
</evidence>
<evidence type="ECO:0000259" key="13">
    <source>
        <dbReference type="PROSITE" id="PS51198"/>
    </source>
</evidence>
<dbReference type="Gene3D" id="1.10.10.160">
    <property type="match status" value="1"/>
</dbReference>
<organism evidence="15 16">
    <name type="scientific">Photobacterium damselae subsp. damselae</name>
    <name type="common">Listonella damsela</name>
    <dbReference type="NCBI Taxonomy" id="85581"/>
    <lineage>
        <taxon>Bacteria</taxon>
        <taxon>Pseudomonadati</taxon>
        <taxon>Pseudomonadota</taxon>
        <taxon>Gammaproteobacteria</taxon>
        <taxon>Vibrionales</taxon>
        <taxon>Vibrionaceae</taxon>
        <taxon>Photobacterium</taxon>
    </lineage>
</organism>
<keyword evidence="4 12" id="KW-0347">Helicase</keyword>
<dbReference type="Proteomes" id="UP000480943">
    <property type="component" value="Unassembled WGS sequence"/>
</dbReference>
<evidence type="ECO:0000256" key="8">
    <source>
        <dbReference type="ARBA" id="ARBA00034617"/>
    </source>
</evidence>
<dbReference type="GO" id="GO:0043138">
    <property type="term" value="F:3'-5' DNA helicase activity"/>
    <property type="evidence" value="ECO:0007669"/>
    <property type="project" value="UniProtKB-EC"/>
</dbReference>
<evidence type="ECO:0000256" key="1">
    <source>
        <dbReference type="ARBA" id="ARBA00009922"/>
    </source>
</evidence>
<gene>
    <name evidence="15" type="ORF">F6450_02220</name>
</gene>
<dbReference type="CDD" id="cd17932">
    <property type="entry name" value="DEXQc_UvrD"/>
    <property type="match status" value="1"/>
</dbReference>
<evidence type="ECO:0000256" key="11">
    <source>
        <dbReference type="ARBA" id="ARBA00048988"/>
    </source>
</evidence>
<dbReference type="GO" id="GO:0016787">
    <property type="term" value="F:hydrolase activity"/>
    <property type="evidence" value="ECO:0007669"/>
    <property type="project" value="UniProtKB-UniRule"/>
</dbReference>
<comment type="catalytic activity">
    <reaction evidence="8">
        <text>Couples ATP hydrolysis with the unwinding of duplex DNA by translocating in the 3'-5' direction.</text>
        <dbReference type="EC" id="5.6.2.4"/>
    </reaction>
</comment>
<dbReference type="Gene3D" id="3.40.50.300">
    <property type="entry name" value="P-loop containing nucleotide triphosphate hydrolases"/>
    <property type="match status" value="3"/>
</dbReference>
<dbReference type="InterPro" id="IPR000212">
    <property type="entry name" value="DNA_helicase_UvrD/REP"/>
</dbReference>
<evidence type="ECO:0000259" key="14">
    <source>
        <dbReference type="PROSITE" id="PS51217"/>
    </source>
</evidence>
<dbReference type="EC" id="5.6.2.4" evidence="9"/>
<keyword evidence="7" id="KW-0413">Isomerase</keyword>
<dbReference type="InterPro" id="IPR014017">
    <property type="entry name" value="DNA_helicase_UvrD-like_C"/>
</dbReference>
<dbReference type="GO" id="GO:0005524">
    <property type="term" value="F:ATP binding"/>
    <property type="evidence" value="ECO:0007669"/>
    <property type="project" value="UniProtKB-UniRule"/>
</dbReference>
<comment type="similarity">
    <text evidence="1">Belongs to the helicase family. UvrD subfamily.</text>
</comment>
<evidence type="ECO:0000256" key="2">
    <source>
        <dbReference type="ARBA" id="ARBA00022741"/>
    </source>
</evidence>
<evidence type="ECO:0000256" key="5">
    <source>
        <dbReference type="ARBA" id="ARBA00022840"/>
    </source>
</evidence>